<keyword evidence="16" id="KW-1185">Reference proteome</keyword>
<sequence length="395" mass="46259">MRETVVRTFIFVCFLCATLLLITVFLTPLGNTLRQTIPISRLALGRLRNKELESAAENNTRNVTQKPFVILVYTEFFGTKEWLKITDDCSSPEIPRNSCRKDMFDLTYDKKRYAESEFVIFHARDMPGVDHLKTIMKNKPSSQFWIYFLQESPNATPDTRPLNGMFDLTMTYRSDSDFRWPYGSYREIPFEKTSQLDFSVGKDKLVSWMVSNCNSHLRNSFVHELQKYIAVDVFGSCSGQFGKSRSCPHGETCRNIIKQYKFYLSFENALCEDYITEKYWGRIGDENVIPVVLGGANYSKLAIPGSYINVMDFKTVKDLADYLHYLDKNNTAYNEYFSWRQKYGVGREGWSFLCMFCETLRTDFKQRGRYKDLTGYWVGKGRCNEKDERVRRMWS</sequence>
<dbReference type="EMBL" id="CALNXI010000681">
    <property type="protein sequence ID" value="CAH3032717.1"/>
    <property type="molecule type" value="Genomic_DNA"/>
</dbReference>
<dbReference type="InterPro" id="IPR031481">
    <property type="entry name" value="Glyco_tran_10_N"/>
</dbReference>
<comment type="subcellular location">
    <subcellularLocation>
        <location evidence="1">Golgi apparatus membrane</location>
        <topology evidence="1">Single-pass type II membrane protein</topology>
    </subcellularLocation>
    <subcellularLocation>
        <location evidence="12">Golgi apparatus</location>
        <location evidence="12">Golgi stack membrane</location>
        <topology evidence="12">Single-pass type II membrane protein</topology>
    </subcellularLocation>
</comment>
<dbReference type="EC" id="2.4.1.-" evidence="12"/>
<evidence type="ECO:0000256" key="11">
    <source>
        <dbReference type="ARBA" id="ARBA00023180"/>
    </source>
</evidence>
<dbReference type="Proteomes" id="UP001159427">
    <property type="component" value="Unassembled WGS sequence"/>
</dbReference>
<keyword evidence="8" id="KW-1133">Transmembrane helix</keyword>
<evidence type="ECO:0000313" key="15">
    <source>
        <dbReference type="EMBL" id="CAH3032717.1"/>
    </source>
</evidence>
<keyword evidence="5 12" id="KW-0808">Transferase</keyword>
<dbReference type="SUPFAM" id="SSF53756">
    <property type="entry name" value="UDP-Glycosyltransferase/glycogen phosphorylase"/>
    <property type="match status" value="1"/>
</dbReference>
<evidence type="ECO:0000313" key="16">
    <source>
        <dbReference type="Proteomes" id="UP001159427"/>
    </source>
</evidence>
<comment type="caution">
    <text evidence="15">The sequence shown here is derived from an EMBL/GenBank/DDBJ whole genome shotgun (WGS) entry which is preliminary data.</text>
</comment>
<organism evidence="15 16">
    <name type="scientific">Porites evermanni</name>
    <dbReference type="NCBI Taxonomy" id="104178"/>
    <lineage>
        <taxon>Eukaryota</taxon>
        <taxon>Metazoa</taxon>
        <taxon>Cnidaria</taxon>
        <taxon>Anthozoa</taxon>
        <taxon>Hexacorallia</taxon>
        <taxon>Scleractinia</taxon>
        <taxon>Fungiina</taxon>
        <taxon>Poritidae</taxon>
        <taxon>Porites</taxon>
    </lineage>
</organism>
<dbReference type="InterPro" id="IPR055270">
    <property type="entry name" value="Glyco_tran_10_C"/>
</dbReference>
<evidence type="ECO:0000256" key="9">
    <source>
        <dbReference type="ARBA" id="ARBA00023034"/>
    </source>
</evidence>
<reference evidence="15 16" key="1">
    <citation type="submission" date="2022-05" db="EMBL/GenBank/DDBJ databases">
        <authorList>
            <consortium name="Genoscope - CEA"/>
            <person name="William W."/>
        </authorList>
    </citation>
    <scope>NUCLEOTIDE SEQUENCE [LARGE SCALE GENOMIC DNA]</scope>
</reference>
<evidence type="ECO:0000259" key="14">
    <source>
        <dbReference type="Pfam" id="PF17039"/>
    </source>
</evidence>
<keyword evidence="7" id="KW-0735">Signal-anchor</keyword>
<feature type="domain" description="Fucosyltransferase N-terminal" evidence="14">
    <location>
        <begin position="66"/>
        <end position="183"/>
    </location>
</feature>
<dbReference type="Pfam" id="PF00852">
    <property type="entry name" value="Glyco_transf_10"/>
    <property type="match status" value="1"/>
</dbReference>
<dbReference type="InterPro" id="IPR038577">
    <property type="entry name" value="GT10-like_C_sf"/>
</dbReference>
<evidence type="ECO:0000256" key="12">
    <source>
        <dbReference type="RuleBase" id="RU003832"/>
    </source>
</evidence>
<evidence type="ECO:0000256" key="2">
    <source>
        <dbReference type="ARBA" id="ARBA00004922"/>
    </source>
</evidence>
<dbReference type="InterPro" id="IPR001503">
    <property type="entry name" value="Glyco_trans_10"/>
</dbReference>
<evidence type="ECO:0000256" key="5">
    <source>
        <dbReference type="ARBA" id="ARBA00022679"/>
    </source>
</evidence>
<keyword evidence="11" id="KW-0325">Glycoprotein</keyword>
<proteinExistence type="inferred from homology"/>
<accession>A0ABN8MS11</accession>
<dbReference type="PANTHER" id="PTHR48438">
    <property type="entry name" value="ALPHA-(1,3)-FUCOSYLTRANSFERASE C-RELATED"/>
    <property type="match status" value="1"/>
</dbReference>
<evidence type="ECO:0000256" key="8">
    <source>
        <dbReference type="ARBA" id="ARBA00022989"/>
    </source>
</evidence>
<keyword evidence="10" id="KW-0472">Membrane</keyword>
<feature type="domain" description="Fucosyltransferase C-terminal" evidence="13">
    <location>
        <begin position="201"/>
        <end position="374"/>
    </location>
</feature>
<evidence type="ECO:0000256" key="10">
    <source>
        <dbReference type="ARBA" id="ARBA00023136"/>
    </source>
</evidence>
<gene>
    <name evidence="15" type="ORF">PEVE_00039099</name>
</gene>
<evidence type="ECO:0000256" key="6">
    <source>
        <dbReference type="ARBA" id="ARBA00022692"/>
    </source>
</evidence>
<evidence type="ECO:0000256" key="7">
    <source>
        <dbReference type="ARBA" id="ARBA00022968"/>
    </source>
</evidence>
<dbReference type="Gene3D" id="3.40.50.11660">
    <property type="entry name" value="Glycosyl transferase family 10, C-terminal domain"/>
    <property type="match status" value="1"/>
</dbReference>
<keyword evidence="4 12" id="KW-0328">Glycosyltransferase</keyword>
<keyword evidence="9 12" id="KW-0333">Golgi apparatus</keyword>
<dbReference type="Pfam" id="PF17039">
    <property type="entry name" value="Glyco_tran_10_N"/>
    <property type="match status" value="1"/>
</dbReference>
<evidence type="ECO:0000256" key="1">
    <source>
        <dbReference type="ARBA" id="ARBA00004323"/>
    </source>
</evidence>
<keyword evidence="6 12" id="KW-0812">Transmembrane</keyword>
<comment type="similarity">
    <text evidence="3 12">Belongs to the glycosyltransferase 10 family.</text>
</comment>
<comment type="pathway">
    <text evidence="2">Protein modification; protein glycosylation.</text>
</comment>
<name>A0ABN8MS11_9CNID</name>
<evidence type="ECO:0000259" key="13">
    <source>
        <dbReference type="Pfam" id="PF00852"/>
    </source>
</evidence>
<dbReference type="PANTHER" id="PTHR48438:SF1">
    <property type="entry name" value="ALPHA-(1,3)-FUCOSYLTRANSFERASE C-RELATED"/>
    <property type="match status" value="1"/>
</dbReference>
<evidence type="ECO:0000256" key="4">
    <source>
        <dbReference type="ARBA" id="ARBA00022676"/>
    </source>
</evidence>
<evidence type="ECO:0000256" key="3">
    <source>
        <dbReference type="ARBA" id="ARBA00008919"/>
    </source>
</evidence>
<protein>
    <recommendedName>
        <fullName evidence="12">Fucosyltransferase</fullName>
        <ecNumber evidence="12">2.4.1.-</ecNumber>
    </recommendedName>
</protein>